<dbReference type="Pfam" id="PF00392">
    <property type="entry name" value="GntR"/>
    <property type="match status" value="1"/>
</dbReference>
<dbReference type="RefSeq" id="WP_123745719.1">
    <property type="nucleotide sequence ID" value="NZ_RJKM01000001.1"/>
</dbReference>
<dbReference type="GO" id="GO:0003700">
    <property type="term" value="F:DNA-binding transcription factor activity"/>
    <property type="evidence" value="ECO:0007669"/>
    <property type="project" value="InterPro"/>
</dbReference>
<dbReference type="InterPro" id="IPR050679">
    <property type="entry name" value="Bact_HTH_transcr_reg"/>
</dbReference>
<protein>
    <submittedName>
        <fullName evidence="5">GntR family transcriptional regulator</fullName>
    </submittedName>
</protein>
<evidence type="ECO:0000313" key="5">
    <source>
        <dbReference type="EMBL" id="ROP40417.1"/>
    </source>
</evidence>
<dbReference type="GO" id="GO:0003677">
    <property type="term" value="F:DNA binding"/>
    <property type="evidence" value="ECO:0007669"/>
    <property type="project" value="UniProtKB-KW"/>
</dbReference>
<evidence type="ECO:0000256" key="2">
    <source>
        <dbReference type="ARBA" id="ARBA00023125"/>
    </source>
</evidence>
<gene>
    <name evidence="5" type="ORF">EDD40_5827</name>
</gene>
<keyword evidence="2" id="KW-0238">DNA-binding</keyword>
<dbReference type="PRINTS" id="PR00035">
    <property type="entry name" value="HTHGNTR"/>
</dbReference>
<dbReference type="InterPro" id="IPR036390">
    <property type="entry name" value="WH_DNA-bd_sf"/>
</dbReference>
<keyword evidence="3" id="KW-0804">Transcription</keyword>
<name>A0A3N1HD65_9PSEU</name>
<dbReference type="EMBL" id="RJKM01000001">
    <property type="protein sequence ID" value="ROP40417.1"/>
    <property type="molecule type" value="Genomic_DNA"/>
</dbReference>
<evidence type="ECO:0000313" key="6">
    <source>
        <dbReference type="Proteomes" id="UP000268727"/>
    </source>
</evidence>
<dbReference type="Proteomes" id="UP000268727">
    <property type="component" value="Unassembled WGS sequence"/>
</dbReference>
<evidence type="ECO:0000256" key="1">
    <source>
        <dbReference type="ARBA" id="ARBA00023015"/>
    </source>
</evidence>
<dbReference type="OrthoDB" id="7363114at2"/>
<comment type="caution">
    <text evidence="5">The sequence shown here is derived from an EMBL/GenBank/DDBJ whole genome shotgun (WGS) entry which is preliminary data.</text>
</comment>
<dbReference type="Gene3D" id="1.10.10.10">
    <property type="entry name" value="Winged helix-like DNA-binding domain superfamily/Winged helix DNA-binding domain"/>
    <property type="match status" value="1"/>
</dbReference>
<sequence length="290" mass="32191">MSEGLEYLDDLDPDDPRTESQQIANKLRAAILMKKLQPGDKLPSQPALASRFGVARETVKAALRLLAAEHLIVSRQGSGTFVRAQTERPVGLRPHVEAAFERTHVSIDFAGFGSETLRNTLSEVLDKVRAGRLTPESVVIRIMVSDMSVPMALPCRADTAADDPAVRMRQKRISERSIDAIVDDVQELTDLGLIKSGSVQVRVHGIPPVLKLYILNNEDAFFGFYPVVEHDVTIKGEPIPIYDPMGKDATLFQYSVSESDDTSTAAEYVRQARAWFDSIWNTIAREYAHD</sequence>
<keyword evidence="6" id="KW-1185">Reference proteome</keyword>
<proteinExistence type="predicted"/>
<dbReference type="PANTHER" id="PTHR44846">
    <property type="entry name" value="MANNOSYL-D-GLYCERATE TRANSPORT/METABOLISM SYSTEM REPRESSOR MNGR-RELATED"/>
    <property type="match status" value="1"/>
</dbReference>
<dbReference type="SMART" id="SM00345">
    <property type="entry name" value="HTH_GNTR"/>
    <property type="match status" value="1"/>
</dbReference>
<evidence type="ECO:0000256" key="3">
    <source>
        <dbReference type="ARBA" id="ARBA00023163"/>
    </source>
</evidence>
<accession>A0A3N1HD65</accession>
<dbReference type="PANTHER" id="PTHR44846:SF17">
    <property type="entry name" value="GNTR-FAMILY TRANSCRIPTIONAL REGULATOR"/>
    <property type="match status" value="1"/>
</dbReference>
<dbReference type="PROSITE" id="PS50949">
    <property type="entry name" value="HTH_GNTR"/>
    <property type="match status" value="1"/>
</dbReference>
<dbReference type="AlphaFoldDB" id="A0A3N1HD65"/>
<reference evidence="5 6" key="1">
    <citation type="submission" date="2018-11" db="EMBL/GenBank/DDBJ databases">
        <title>Sequencing the genomes of 1000 actinobacteria strains.</title>
        <authorList>
            <person name="Klenk H.-P."/>
        </authorList>
    </citation>
    <scope>NUCLEOTIDE SEQUENCE [LARGE SCALE GENOMIC DNA]</scope>
    <source>
        <strain evidence="5 6">DSM 44231</strain>
    </source>
</reference>
<dbReference type="SUPFAM" id="SSF46785">
    <property type="entry name" value="Winged helix' DNA-binding domain"/>
    <property type="match status" value="1"/>
</dbReference>
<dbReference type="CDD" id="cd07377">
    <property type="entry name" value="WHTH_GntR"/>
    <property type="match status" value="1"/>
</dbReference>
<organism evidence="5 6">
    <name type="scientific">Saccharothrix texasensis</name>
    <dbReference type="NCBI Taxonomy" id="103734"/>
    <lineage>
        <taxon>Bacteria</taxon>
        <taxon>Bacillati</taxon>
        <taxon>Actinomycetota</taxon>
        <taxon>Actinomycetes</taxon>
        <taxon>Pseudonocardiales</taxon>
        <taxon>Pseudonocardiaceae</taxon>
        <taxon>Saccharothrix</taxon>
    </lineage>
</organism>
<dbReference type="InterPro" id="IPR036388">
    <property type="entry name" value="WH-like_DNA-bd_sf"/>
</dbReference>
<feature type="domain" description="HTH gntR-type" evidence="4">
    <location>
        <begin position="17"/>
        <end position="85"/>
    </location>
</feature>
<dbReference type="GO" id="GO:0045892">
    <property type="term" value="P:negative regulation of DNA-templated transcription"/>
    <property type="evidence" value="ECO:0007669"/>
    <property type="project" value="TreeGrafter"/>
</dbReference>
<dbReference type="InterPro" id="IPR000524">
    <property type="entry name" value="Tscrpt_reg_HTH_GntR"/>
</dbReference>
<evidence type="ECO:0000259" key="4">
    <source>
        <dbReference type="PROSITE" id="PS50949"/>
    </source>
</evidence>
<keyword evidence="1" id="KW-0805">Transcription regulation</keyword>